<dbReference type="EMBL" id="AP027452">
    <property type="protein sequence ID" value="BDY29776.1"/>
    <property type="molecule type" value="Genomic_DNA"/>
</dbReference>
<dbReference type="Proteomes" id="UP001241092">
    <property type="component" value="Chromosome"/>
</dbReference>
<evidence type="ECO:0000313" key="3">
    <source>
        <dbReference type="Proteomes" id="UP001241092"/>
    </source>
</evidence>
<feature type="region of interest" description="Disordered" evidence="1">
    <location>
        <begin position="1"/>
        <end position="26"/>
    </location>
</feature>
<reference evidence="2" key="1">
    <citation type="submission" date="2023-03" db="EMBL/GenBank/DDBJ databases">
        <title>Draft genome sequence of a Mycolicibacterium mageritense strain H4_3_1 isolated from a hybrid biological-inorganic system reactor.</title>
        <authorList>
            <person name="Feng X."/>
            <person name="Kazama D."/>
            <person name="Sato K."/>
            <person name="Kobayashi H."/>
        </authorList>
    </citation>
    <scope>NUCLEOTIDE SEQUENCE</scope>
    <source>
        <strain evidence="2">H4_3_1</strain>
    </source>
</reference>
<accession>A0AAI8TVT7</accession>
<proteinExistence type="predicted"/>
<gene>
    <name evidence="2" type="ORF">hbim_03716</name>
</gene>
<evidence type="ECO:0000256" key="1">
    <source>
        <dbReference type="SAM" id="MobiDB-lite"/>
    </source>
</evidence>
<feature type="compositionally biased region" description="Polar residues" evidence="1">
    <location>
        <begin position="1"/>
        <end position="23"/>
    </location>
</feature>
<name>A0AAI8TVT7_MYCME</name>
<dbReference type="AlphaFoldDB" id="A0AAI8TVT7"/>
<evidence type="ECO:0000313" key="2">
    <source>
        <dbReference type="EMBL" id="BDY29776.1"/>
    </source>
</evidence>
<protein>
    <submittedName>
        <fullName evidence="2">Uncharacterized protein</fullName>
    </submittedName>
</protein>
<sequence>MSEQSYAEQQSRSCRGRTAQSYARETGNVGDTWITDKIADAAVEMQTELQRQSFFIEL</sequence>
<organism evidence="2 3">
    <name type="scientific">Mycolicibacterium mageritense</name>
    <name type="common">Mycobacterium mageritense</name>
    <dbReference type="NCBI Taxonomy" id="53462"/>
    <lineage>
        <taxon>Bacteria</taxon>
        <taxon>Bacillati</taxon>
        <taxon>Actinomycetota</taxon>
        <taxon>Actinomycetes</taxon>
        <taxon>Mycobacteriales</taxon>
        <taxon>Mycobacteriaceae</taxon>
        <taxon>Mycolicibacterium</taxon>
    </lineage>
</organism>